<accession>A0A3L7JVY8</accession>
<proteinExistence type="predicted"/>
<evidence type="ECO:0000259" key="1">
    <source>
        <dbReference type="PROSITE" id="PS51186"/>
    </source>
</evidence>
<feature type="domain" description="N-acetyltransferase" evidence="1">
    <location>
        <begin position="9"/>
        <end position="167"/>
    </location>
</feature>
<dbReference type="AlphaFoldDB" id="A0A3L7JVY8"/>
<dbReference type="GO" id="GO:0016747">
    <property type="term" value="F:acyltransferase activity, transferring groups other than amino-acyl groups"/>
    <property type="evidence" value="ECO:0007669"/>
    <property type="project" value="InterPro"/>
</dbReference>
<organism evidence="2 3">
    <name type="scientific">Falsibacillus albus</name>
    <dbReference type="NCBI Taxonomy" id="2478915"/>
    <lineage>
        <taxon>Bacteria</taxon>
        <taxon>Bacillati</taxon>
        <taxon>Bacillota</taxon>
        <taxon>Bacilli</taxon>
        <taxon>Bacillales</taxon>
        <taxon>Bacillaceae</taxon>
        <taxon>Falsibacillus</taxon>
    </lineage>
</organism>
<reference evidence="2 3" key="1">
    <citation type="submission" date="2018-10" db="EMBL/GenBank/DDBJ databases">
        <title>Falsibacillus sp. genome draft.</title>
        <authorList>
            <person name="Shi S."/>
        </authorList>
    </citation>
    <scope>NUCLEOTIDE SEQUENCE [LARGE SCALE GENOMIC DNA]</scope>
    <source>
        <strain evidence="2 3">GY 10110</strain>
    </source>
</reference>
<evidence type="ECO:0000313" key="2">
    <source>
        <dbReference type="EMBL" id="RLQ94279.1"/>
    </source>
</evidence>
<dbReference type="PANTHER" id="PTHR43792">
    <property type="entry name" value="GNAT FAMILY, PUTATIVE (AFU_ORTHOLOGUE AFUA_3G00765)-RELATED-RELATED"/>
    <property type="match status" value="1"/>
</dbReference>
<protein>
    <submittedName>
        <fullName evidence="2">N-acetyltransferase</fullName>
    </submittedName>
</protein>
<evidence type="ECO:0000313" key="3">
    <source>
        <dbReference type="Proteomes" id="UP000276770"/>
    </source>
</evidence>
<dbReference type="InterPro" id="IPR051531">
    <property type="entry name" value="N-acetyltransferase"/>
</dbReference>
<dbReference type="PANTHER" id="PTHR43792:SF1">
    <property type="entry name" value="N-ACETYLTRANSFERASE DOMAIN-CONTAINING PROTEIN"/>
    <property type="match status" value="1"/>
</dbReference>
<dbReference type="PROSITE" id="PS51186">
    <property type="entry name" value="GNAT"/>
    <property type="match status" value="1"/>
</dbReference>
<dbReference type="Pfam" id="PF13302">
    <property type="entry name" value="Acetyltransf_3"/>
    <property type="match status" value="1"/>
</dbReference>
<dbReference type="InterPro" id="IPR016181">
    <property type="entry name" value="Acyl_CoA_acyltransferase"/>
</dbReference>
<dbReference type="RefSeq" id="WP_121681370.1">
    <property type="nucleotide sequence ID" value="NZ_RCVZ01000010.1"/>
</dbReference>
<dbReference type="EMBL" id="RCVZ01000010">
    <property type="protein sequence ID" value="RLQ94279.1"/>
    <property type="molecule type" value="Genomic_DNA"/>
</dbReference>
<dbReference type="SUPFAM" id="SSF55729">
    <property type="entry name" value="Acyl-CoA N-acyltransferases (Nat)"/>
    <property type="match status" value="1"/>
</dbReference>
<gene>
    <name evidence="2" type="ORF">D9X91_14560</name>
</gene>
<dbReference type="InterPro" id="IPR000182">
    <property type="entry name" value="GNAT_dom"/>
</dbReference>
<dbReference type="Proteomes" id="UP000276770">
    <property type="component" value="Unassembled WGS sequence"/>
</dbReference>
<dbReference type="OrthoDB" id="9798081at2"/>
<dbReference type="Gene3D" id="3.40.630.30">
    <property type="match status" value="1"/>
</dbReference>
<comment type="caution">
    <text evidence="2">The sequence shown here is derived from an EMBL/GenBank/DDBJ whole genome shotgun (WGS) entry which is preliminary data.</text>
</comment>
<name>A0A3L7JVY8_9BACI</name>
<sequence>MKVIETERLILRRFMPDDAPFMLELMNDADYIKNIGDRGIRTKEEAKNSLLNGPMKMYEEHGFGLFLTELKENHTPMGMCGLIKREGLEDVDIGYAFLPGYRGKGYAVEAAKASLEYGKNDQKLKRVVAITSVDNEGSIKLLERIGLQYEKLVTLPNDDEELKLFGINF</sequence>
<keyword evidence="3" id="KW-1185">Reference proteome</keyword>
<keyword evidence="2" id="KW-0808">Transferase</keyword>